<keyword evidence="1" id="KW-1185">Reference proteome</keyword>
<sequence>FDKGPLIKHNCTSVCITVIDKPHLVSGTNCKGLKGANSKQEVDDALQALIDIKIKAALEGLGQGLCLKQ</sequence>
<reference evidence="2" key="1">
    <citation type="submission" date="2022-11" db="UniProtKB">
        <authorList>
            <consortium name="WormBaseParasite"/>
        </authorList>
    </citation>
    <scope>IDENTIFICATION</scope>
</reference>
<dbReference type="AlphaFoldDB" id="A0A915KHM0"/>
<proteinExistence type="predicted"/>
<evidence type="ECO:0000313" key="1">
    <source>
        <dbReference type="Proteomes" id="UP000887565"/>
    </source>
</evidence>
<organism evidence="1 2">
    <name type="scientific">Romanomermis culicivorax</name>
    <name type="common">Nematode worm</name>
    <dbReference type="NCBI Taxonomy" id="13658"/>
    <lineage>
        <taxon>Eukaryota</taxon>
        <taxon>Metazoa</taxon>
        <taxon>Ecdysozoa</taxon>
        <taxon>Nematoda</taxon>
        <taxon>Enoplea</taxon>
        <taxon>Dorylaimia</taxon>
        <taxon>Mermithida</taxon>
        <taxon>Mermithoidea</taxon>
        <taxon>Mermithidae</taxon>
        <taxon>Romanomermis</taxon>
    </lineage>
</organism>
<evidence type="ECO:0000313" key="2">
    <source>
        <dbReference type="WBParaSite" id="nRc.2.0.1.t38333-RA"/>
    </source>
</evidence>
<protein>
    <submittedName>
        <fullName evidence="2">Uncharacterized protein</fullName>
    </submittedName>
</protein>
<dbReference type="WBParaSite" id="nRc.2.0.1.t38333-RA">
    <property type="protein sequence ID" value="nRc.2.0.1.t38333-RA"/>
    <property type="gene ID" value="nRc.2.0.1.g38333"/>
</dbReference>
<dbReference type="Proteomes" id="UP000887565">
    <property type="component" value="Unplaced"/>
</dbReference>
<name>A0A915KHM0_ROMCU</name>
<accession>A0A915KHM0</accession>